<keyword evidence="5" id="KW-1185">Reference proteome</keyword>
<accession>A0A8H5BAX9</accession>
<keyword evidence="3" id="KW-0812">Transmembrane</keyword>
<dbReference type="AlphaFoldDB" id="A0A8H5BAX9"/>
<dbReference type="EMBL" id="JAACJM010000428">
    <property type="protein sequence ID" value="KAF5319862.1"/>
    <property type="molecule type" value="Genomic_DNA"/>
</dbReference>
<sequence>MVKPLYSPLDAEDAIDSQPYPSPHEKYHGFDLPVKTLNTWRMAFLLSLLINVLLCALLAYSLNGALGDLLTSRNRFPVQGQITYTPAEPSIDYKLVKFHLGLGHDIPIYEQQPSPHVDEAWKDLTKYALARISKPEMSRMSNNTWPVPNTADSPEYMIAPDVFHALHCLDLLRMLNWPEHYSNSFPLFQKGHFEHCVGHIRQSLMCFGDMTPNVYQWSKNHGQAFMRTDVVHTCRDFDRLRQWMNDNWLDFDEEAFRLDIYGKLVPGSYQ</sequence>
<keyword evidence="3" id="KW-0472">Membrane</keyword>
<name>A0A8H5BAX9_9AGAR</name>
<comment type="pathway">
    <text evidence="1">Mycotoxin biosynthesis.</text>
</comment>
<dbReference type="InterPro" id="IPR021765">
    <property type="entry name" value="UstYa-like"/>
</dbReference>
<feature type="transmembrane region" description="Helical" evidence="3">
    <location>
        <begin position="42"/>
        <end position="66"/>
    </location>
</feature>
<proteinExistence type="inferred from homology"/>
<protein>
    <submittedName>
        <fullName evidence="4">Uncharacterized protein</fullName>
    </submittedName>
</protein>
<dbReference type="Proteomes" id="UP000559256">
    <property type="component" value="Unassembled WGS sequence"/>
</dbReference>
<comment type="similarity">
    <text evidence="2">Belongs to the ustYa family.</text>
</comment>
<evidence type="ECO:0000313" key="5">
    <source>
        <dbReference type="Proteomes" id="UP000559256"/>
    </source>
</evidence>
<keyword evidence="3" id="KW-1133">Transmembrane helix</keyword>
<evidence type="ECO:0000256" key="2">
    <source>
        <dbReference type="ARBA" id="ARBA00035112"/>
    </source>
</evidence>
<reference evidence="4 5" key="1">
    <citation type="journal article" date="2020" name="ISME J.">
        <title>Uncovering the hidden diversity of litter-decomposition mechanisms in mushroom-forming fungi.</title>
        <authorList>
            <person name="Floudas D."/>
            <person name="Bentzer J."/>
            <person name="Ahren D."/>
            <person name="Johansson T."/>
            <person name="Persson P."/>
            <person name="Tunlid A."/>
        </authorList>
    </citation>
    <scope>NUCLEOTIDE SEQUENCE [LARGE SCALE GENOMIC DNA]</scope>
    <source>
        <strain evidence="4 5">CBS 291.85</strain>
    </source>
</reference>
<evidence type="ECO:0000256" key="1">
    <source>
        <dbReference type="ARBA" id="ARBA00004685"/>
    </source>
</evidence>
<gene>
    <name evidence="4" type="ORF">D9758_018524</name>
</gene>
<dbReference type="OrthoDB" id="3687641at2759"/>
<dbReference type="PANTHER" id="PTHR33365">
    <property type="entry name" value="YALI0B05434P"/>
    <property type="match status" value="1"/>
</dbReference>
<dbReference type="Pfam" id="PF11807">
    <property type="entry name" value="UstYa"/>
    <property type="match status" value="1"/>
</dbReference>
<comment type="caution">
    <text evidence="4">The sequence shown here is derived from an EMBL/GenBank/DDBJ whole genome shotgun (WGS) entry which is preliminary data.</text>
</comment>
<dbReference type="GO" id="GO:0043386">
    <property type="term" value="P:mycotoxin biosynthetic process"/>
    <property type="evidence" value="ECO:0007669"/>
    <property type="project" value="InterPro"/>
</dbReference>
<dbReference type="PANTHER" id="PTHR33365:SF4">
    <property type="entry name" value="CYCLOCHLOROTINE BIOSYNTHESIS PROTEIN O"/>
    <property type="match status" value="1"/>
</dbReference>
<organism evidence="4 5">
    <name type="scientific">Tetrapyrgos nigripes</name>
    <dbReference type="NCBI Taxonomy" id="182062"/>
    <lineage>
        <taxon>Eukaryota</taxon>
        <taxon>Fungi</taxon>
        <taxon>Dikarya</taxon>
        <taxon>Basidiomycota</taxon>
        <taxon>Agaricomycotina</taxon>
        <taxon>Agaricomycetes</taxon>
        <taxon>Agaricomycetidae</taxon>
        <taxon>Agaricales</taxon>
        <taxon>Marasmiineae</taxon>
        <taxon>Marasmiaceae</taxon>
        <taxon>Tetrapyrgos</taxon>
    </lineage>
</organism>
<evidence type="ECO:0000256" key="3">
    <source>
        <dbReference type="SAM" id="Phobius"/>
    </source>
</evidence>
<evidence type="ECO:0000313" key="4">
    <source>
        <dbReference type="EMBL" id="KAF5319862.1"/>
    </source>
</evidence>